<protein>
    <submittedName>
        <fullName evidence="1">Nucleotidyltransferase domain-containing protein</fullName>
    </submittedName>
</protein>
<dbReference type="EMBL" id="CP047394">
    <property type="protein sequence ID" value="QHE61604.1"/>
    <property type="molecule type" value="Genomic_DNA"/>
</dbReference>
<evidence type="ECO:0000313" key="1">
    <source>
        <dbReference type="EMBL" id="QHE61604.1"/>
    </source>
</evidence>
<sequence>MKRPTPIEAAKLFIHEQFPTCQAALLGGSVVRGEETATSDLDIVVIDEHLQTEYRESLISNGWPIEVFVHNMKTLRHYFQSDYKRARPSLQKMVSEGIPLIDHPIIDTIKREANHMLRDGPPEWSAETVRMKRYFLTDALDDLIGSTNRGESIFIANSIGELFHEFVLRSNRHWIGSSKWIVRALHEYDPQFAKEFVYAFEQFYREDDKMEIVRLVDSVLQIHGGRLFEGFSVGKDH</sequence>
<dbReference type="Gene3D" id="3.30.460.10">
    <property type="entry name" value="Beta Polymerase, domain 2"/>
    <property type="match status" value="1"/>
</dbReference>
<evidence type="ECO:0000313" key="2">
    <source>
        <dbReference type="Proteomes" id="UP000465062"/>
    </source>
</evidence>
<dbReference type="KEGG" id="bvq:FHE72_11690"/>
<dbReference type="SUPFAM" id="SSF81301">
    <property type="entry name" value="Nucleotidyltransferase"/>
    <property type="match status" value="1"/>
</dbReference>
<proteinExistence type="predicted"/>
<dbReference type="AlphaFoldDB" id="A0A6I6UFG0"/>
<dbReference type="RefSeq" id="WP_159362027.1">
    <property type="nucleotide sequence ID" value="NZ_CP047394.1"/>
</dbReference>
<gene>
    <name evidence="1" type="ORF">FHE72_11690</name>
</gene>
<dbReference type="InterPro" id="IPR043519">
    <property type="entry name" value="NT_sf"/>
</dbReference>
<keyword evidence="1" id="KW-0808">Transferase</keyword>
<dbReference type="Proteomes" id="UP000465062">
    <property type="component" value="Chromosome"/>
</dbReference>
<name>A0A6I6UFG0_9BACI</name>
<accession>A0A6I6UFG0</accession>
<reference evidence="1 2" key="1">
    <citation type="submission" date="2019-06" db="EMBL/GenBank/DDBJ databases">
        <title>An operon consisting of a P-type ATPase gene and a transcriptional regular gene given the different cadmium resistance in Bacillus vietamensis 151-6 and Bacillus marisflavi 151-25.</title>
        <authorList>
            <person name="Yu X."/>
        </authorList>
    </citation>
    <scope>NUCLEOTIDE SEQUENCE [LARGE SCALE GENOMIC DNA]</scope>
    <source>
        <strain evidence="1 2">151-6</strain>
    </source>
</reference>
<dbReference type="GO" id="GO:0016740">
    <property type="term" value="F:transferase activity"/>
    <property type="evidence" value="ECO:0007669"/>
    <property type="project" value="UniProtKB-KW"/>
</dbReference>
<dbReference type="CDD" id="cd05403">
    <property type="entry name" value="NT_KNTase_like"/>
    <property type="match status" value="1"/>
</dbReference>
<organism evidence="1 2">
    <name type="scientific">Rossellomorea vietnamensis</name>
    <dbReference type="NCBI Taxonomy" id="218284"/>
    <lineage>
        <taxon>Bacteria</taxon>
        <taxon>Bacillati</taxon>
        <taxon>Bacillota</taxon>
        <taxon>Bacilli</taxon>
        <taxon>Bacillales</taxon>
        <taxon>Bacillaceae</taxon>
        <taxon>Rossellomorea</taxon>
    </lineage>
</organism>